<reference evidence="2 3" key="1">
    <citation type="submission" date="2019-10" db="EMBL/GenBank/DDBJ databases">
        <authorList>
            <person name="Karimi E."/>
        </authorList>
    </citation>
    <scope>NUCLEOTIDE SEQUENCE [LARGE SCALE GENOMIC DNA]</scope>
    <source>
        <strain evidence="2">Exiguobacterium sp. 9Y</strain>
    </source>
</reference>
<proteinExistence type="predicted"/>
<keyword evidence="1" id="KW-0812">Transmembrane</keyword>
<evidence type="ECO:0008006" key="4">
    <source>
        <dbReference type="Google" id="ProtNLM"/>
    </source>
</evidence>
<dbReference type="RefSeq" id="WP_029333200.1">
    <property type="nucleotide sequence ID" value="NZ_LR732312.1"/>
</dbReference>
<dbReference type="AlphaFoldDB" id="A0A653IFI3"/>
<gene>
    <name evidence="2" type="ORF">EXIGUO9Y_360138</name>
</gene>
<dbReference type="PANTHER" id="PTHR38442:SF1">
    <property type="entry name" value="INNER MEMBRANE PROTEIN"/>
    <property type="match status" value="1"/>
</dbReference>
<feature type="transmembrane region" description="Helical" evidence="1">
    <location>
        <begin position="39"/>
        <end position="64"/>
    </location>
</feature>
<keyword evidence="1" id="KW-1133">Transmembrane helix</keyword>
<dbReference type="InterPro" id="IPR007383">
    <property type="entry name" value="DUF445"/>
</dbReference>
<dbReference type="Pfam" id="PF04286">
    <property type="entry name" value="DUF445"/>
    <property type="match status" value="1"/>
</dbReference>
<organism evidence="2 3">
    <name type="scientific">Exiguobacterium oxidotolerans</name>
    <dbReference type="NCBI Taxonomy" id="223958"/>
    <lineage>
        <taxon>Bacteria</taxon>
        <taxon>Bacillati</taxon>
        <taxon>Bacillota</taxon>
        <taxon>Bacilli</taxon>
        <taxon>Bacillales</taxon>
        <taxon>Bacillales Family XII. Incertae Sedis</taxon>
        <taxon>Exiguobacterium</taxon>
    </lineage>
</organism>
<evidence type="ECO:0000256" key="1">
    <source>
        <dbReference type="SAM" id="Phobius"/>
    </source>
</evidence>
<sequence>MQHEVNTPKSSTRRLATVSLIFMAVGFVASLPFKENAWIFWLQSGFEAGLVGGIADWFAITALFRHPLGLKIPHTNLLPKNRERVIESIVQMLEKDLLNKESIVEKLRHMTLADRFIKLLRSLVLVPAFRSTVTELLIGILRKLPRASIIKAVDERIVETIRAYPAKKLADRLIDLNDERRLDELAIDQLLDYGQKLLQDPVIRDQIGRLAYQAMIDQEKNTFLRVTAKTVQKVYSEERLSLVIQSVLLSVIQDMKHVHHPNRLAIIDHIRRNLAQLAQDDVRLGKIDAWKMQEIERIDLEPILDRAYTSGIAELETYFISDAFWEQRALPLMNQALDEWEHHPTFKEESDRWMKDQLVRFVDQNHARIGGLVRENLNRFDTETLIHMIEDKVGNDLQWIRVNGAICGFFIGLILGGVKLFFA</sequence>
<evidence type="ECO:0000313" key="2">
    <source>
        <dbReference type="EMBL" id="VWX37861.1"/>
    </source>
</evidence>
<dbReference type="Proteomes" id="UP000439752">
    <property type="component" value="Unassembled WGS sequence"/>
</dbReference>
<name>A0A653IFI3_9BACL</name>
<evidence type="ECO:0000313" key="3">
    <source>
        <dbReference type="Proteomes" id="UP000439752"/>
    </source>
</evidence>
<dbReference type="EMBL" id="CABWKQ010000030">
    <property type="protein sequence ID" value="VWX37861.1"/>
    <property type="molecule type" value="Genomic_DNA"/>
</dbReference>
<dbReference type="PANTHER" id="PTHR38442">
    <property type="entry name" value="INNER MEMBRANE PROTEIN-RELATED"/>
    <property type="match status" value="1"/>
</dbReference>
<accession>A0A653IFI3</accession>
<feature type="transmembrane region" description="Helical" evidence="1">
    <location>
        <begin position="402"/>
        <end position="422"/>
    </location>
</feature>
<dbReference type="GO" id="GO:0005886">
    <property type="term" value="C:plasma membrane"/>
    <property type="evidence" value="ECO:0007669"/>
    <property type="project" value="TreeGrafter"/>
</dbReference>
<feature type="transmembrane region" description="Helical" evidence="1">
    <location>
        <begin position="12"/>
        <end position="33"/>
    </location>
</feature>
<protein>
    <recommendedName>
        <fullName evidence="4">DUF445 domain-containing protein</fullName>
    </recommendedName>
</protein>
<keyword evidence="1" id="KW-0472">Membrane</keyword>
<keyword evidence="3" id="KW-1185">Reference proteome</keyword>